<keyword evidence="2" id="KW-0326">Glycosidase</keyword>
<dbReference type="Proteomes" id="UP000250169">
    <property type="component" value="Unassembled WGS sequence"/>
</dbReference>
<dbReference type="InterPro" id="IPR017853">
    <property type="entry name" value="GH"/>
</dbReference>
<dbReference type="GO" id="GO:0009253">
    <property type="term" value="P:peptidoglycan catabolic process"/>
    <property type="evidence" value="ECO:0007669"/>
    <property type="project" value="InterPro"/>
</dbReference>
<evidence type="ECO:0000313" key="3">
    <source>
        <dbReference type="Proteomes" id="UP000250169"/>
    </source>
</evidence>
<comment type="similarity">
    <text evidence="1">Belongs to the glycosyl hydrolase 25 family.</text>
</comment>
<dbReference type="GO" id="GO:0003796">
    <property type="term" value="F:lysozyme activity"/>
    <property type="evidence" value="ECO:0007669"/>
    <property type="project" value="UniProtKB-EC"/>
</dbReference>
<dbReference type="EMBL" id="UAVS01000008">
    <property type="protein sequence ID" value="SQA94988.1"/>
    <property type="molecule type" value="Genomic_DNA"/>
</dbReference>
<name>A0A2X2SS19_CAPOC</name>
<protein>
    <submittedName>
        <fullName evidence="2">Lysozyme M1</fullName>
        <ecNumber evidence="2">3.2.1.17</ecNumber>
    </submittedName>
</protein>
<accession>A0A2X2SS19</accession>
<dbReference type="SUPFAM" id="SSF51445">
    <property type="entry name" value="(Trans)glycosidases"/>
    <property type="match status" value="1"/>
</dbReference>
<dbReference type="Pfam" id="PF01183">
    <property type="entry name" value="Glyco_hydro_25"/>
    <property type="match status" value="1"/>
</dbReference>
<dbReference type="PANTHER" id="PTHR34135">
    <property type="entry name" value="LYSOZYME"/>
    <property type="match status" value="1"/>
</dbReference>
<dbReference type="GO" id="GO:0016052">
    <property type="term" value="P:carbohydrate catabolic process"/>
    <property type="evidence" value="ECO:0007669"/>
    <property type="project" value="TreeGrafter"/>
</dbReference>
<evidence type="ECO:0000313" key="2">
    <source>
        <dbReference type="EMBL" id="SQA94988.1"/>
    </source>
</evidence>
<dbReference type="EC" id="3.2.1.17" evidence="2"/>
<proteinExistence type="inferred from homology"/>
<organism evidence="2 3">
    <name type="scientific">Capnocytophaga ochracea</name>
    <dbReference type="NCBI Taxonomy" id="1018"/>
    <lineage>
        <taxon>Bacteria</taxon>
        <taxon>Pseudomonadati</taxon>
        <taxon>Bacteroidota</taxon>
        <taxon>Flavobacteriia</taxon>
        <taxon>Flavobacteriales</taxon>
        <taxon>Flavobacteriaceae</taxon>
        <taxon>Capnocytophaga</taxon>
    </lineage>
</organism>
<sequence>MYICKMKKKKLQRSKSRISAKKKSLFGNFFTVSLLCILLLGVGSVFYIRTYYPAIYQKILNKITASKINSTYESNRIEHIVSLYYDKVFGIDLSHYQEREEIEWDSLYIRNKTAKYPIQFAIFRATMGNDGTDKNFAHFFSEAKKHQLIRGAYHYYRPDEDPKLQANSYLKNAQLEKGDFLPILDIEQLPKKKSKEQFIKDVQTWLDIVEKHYKHKPIIYTYISFYEDYLYPTFKQYPLWIANYNNVSVPTSVFSWQLWQFTENGITAGAKVKIDFNIFNGDSSELNKLLL</sequence>
<dbReference type="Gene3D" id="3.20.20.80">
    <property type="entry name" value="Glycosidases"/>
    <property type="match status" value="1"/>
</dbReference>
<dbReference type="PROSITE" id="PS51904">
    <property type="entry name" value="GLYCOSYL_HYDROL_F25_2"/>
    <property type="match status" value="1"/>
</dbReference>
<reference evidence="2 3" key="1">
    <citation type="submission" date="2018-06" db="EMBL/GenBank/DDBJ databases">
        <authorList>
            <consortium name="Pathogen Informatics"/>
            <person name="Doyle S."/>
        </authorList>
    </citation>
    <scope>NUCLEOTIDE SEQUENCE [LARGE SCALE GENOMIC DNA]</scope>
    <source>
        <strain evidence="2 3">NCTC11545</strain>
    </source>
</reference>
<dbReference type="InterPro" id="IPR002053">
    <property type="entry name" value="Glyco_hydro_25"/>
</dbReference>
<evidence type="ECO:0000256" key="1">
    <source>
        <dbReference type="ARBA" id="ARBA00010646"/>
    </source>
</evidence>
<dbReference type="AlphaFoldDB" id="A0A2X2SS19"/>
<dbReference type="GO" id="GO:0016998">
    <property type="term" value="P:cell wall macromolecule catabolic process"/>
    <property type="evidence" value="ECO:0007669"/>
    <property type="project" value="InterPro"/>
</dbReference>
<dbReference type="PANTHER" id="PTHR34135:SF2">
    <property type="entry name" value="LYSOZYME"/>
    <property type="match status" value="1"/>
</dbReference>
<gene>
    <name evidence="2" type="primary">acm</name>
    <name evidence="2" type="ORF">NCTC11545_02193</name>
</gene>
<keyword evidence="2" id="KW-0378">Hydrolase</keyword>